<gene>
    <name evidence="3" type="primary">smoS</name>
    <name evidence="3" type="ORF">GCM10010990_32920</name>
</gene>
<dbReference type="PROSITE" id="PS00061">
    <property type="entry name" value="ADH_SHORT"/>
    <property type="match status" value="1"/>
</dbReference>
<dbReference type="InterPro" id="IPR036291">
    <property type="entry name" value="NAD(P)-bd_dom_sf"/>
</dbReference>
<dbReference type="FunFam" id="3.40.50.720:FF:000084">
    <property type="entry name" value="Short-chain dehydrogenase reductase"/>
    <property type="match status" value="1"/>
</dbReference>
<accession>A0A916Z8N7</accession>
<comment type="caution">
    <text evidence="3">The sequence shown here is derived from an EMBL/GenBank/DDBJ whole genome shotgun (WGS) entry which is preliminary data.</text>
</comment>
<protein>
    <submittedName>
        <fullName evidence="3">Sorbitol dehydrogenase</fullName>
    </submittedName>
</protein>
<organism evidence="3 4">
    <name type="scientific">Croceicoccus mobilis</name>
    <dbReference type="NCBI Taxonomy" id="1703339"/>
    <lineage>
        <taxon>Bacteria</taxon>
        <taxon>Pseudomonadati</taxon>
        <taxon>Pseudomonadota</taxon>
        <taxon>Alphaproteobacteria</taxon>
        <taxon>Sphingomonadales</taxon>
        <taxon>Erythrobacteraceae</taxon>
        <taxon>Croceicoccus</taxon>
    </lineage>
</organism>
<dbReference type="SUPFAM" id="SSF51735">
    <property type="entry name" value="NAD(P)-binding Rossmann-fold domains"/>
    <property type="match status" value="1"/>
</dbReference>
<evidence type="ECO:0000256" key="2">
    <source>
        <dbReference type="ARBA" id="ARBA00023002"/>
    </source>
</evidence>
<reference evidence="3" key="2">
    <citation type="submission" date="2020-09" db="EMBL/GenBank/DDBJ databases">
        <authorList>
            <person name="Sun Q."/>
            <person name="Zhou Y."/>
        </authorList>
    </citation>
    <scope>NUCLEOTIDE SEQUENCE</scope>
    <source>
        <strain evidence="3">CGMCC 1.15360</strain>
    </source>
</reference>
<evidence type="ECO:0000256" key="1">
    <source>
        <dbReference type="ARBA" id="ARBA00006484"/>
    </source>
</evidence>
<dbReference type="Gene3D" id="3.40.50.720">
    <property type="entry name" value="NAD(P)-binding Rossmann-like Domain"/>
    <property type="match status" value="1"/>
</dbReference>
<dbReference type="GO" id="GO:0016616">
    <property type="term" value="F:oxidoreductase activity, acting on the CH-OH group of donors, NAD or NADP as acceptor"/>
    <property type="evidence" value="ECO:0007669"/>
    <property type="project" value="TreeGrafter"/>
</dbReference>
<dbReference type="RefSeq" id="WP_066770772.1">
    <property type="nucleotide sequence ID" value="NZ_BMIP01000009.1"/>
</dbReference>
<sequence>MDLGLTGKTVIVTGGASGIGQAIAAGFGGQGARVVVGDIKGAGDAAQALAAQGVDAIGVPLDVADDASIAAAVAGVIASHGAIDVLVNAAGLFRCPSLFDTTREDWAAIDAVNVSGLFMMLQAAARHMAERGSGAIVNIASVGGRRGDENAPVYCASKASVISITQSAALALVKKGVRVNAIAPGQIETPLWSALSRDMGARFGIDAAQFTAMVEGIIPAGRLGQPGDLVGTALFLASPMAGFLVGQTINVDGGVYLS</sequence>
<dbReference type="EMBL" id="BMIP01000009">
    <property type="protein sequence ID" value="GGD80482.1"/>
    <property type="molecule type" value="Genomic_DNA"/>
</dbReference>
<reference evidence="3" key="1">
    <citation type="journal article" date="2014" name="Int. J. Syst. Evol. Microbiol.">
        <title>Complete genome sequence of Corynebacterium casei LMG S-19264T (=DSM 44701T), isolated from a smear-ripened cheese.</title>
        <authorList>
            <consortium name="US DOE Joint Genome Institute (JGI-PGF)"/>
            <person name="Walter F."/>
            <person name="Albersmeier A."/>
            <person name="Kalinowski J."/>
            <person name="Ruckert C."/>
        </authorList>
    </citation>
    <scope>NUCLEOTIDE SEQUENCE</scope>
    <source>
        <strain evidence="3">CGMCC 1.15360</strain>
    </source>
</reference>
<keyword evidence="2" id="KW-0560">Oxidoreductase</keyword>
<dbReference type="AlphaFoldDB" id="A0A916Z8N7"/>
<dbReference type="Pfam" id="PF13561">
    <property type="entry name" value="adh_short_C2"/>
    <property type="match status" value="1"/>
</dbReference>
<name>A0A916Z8N7_9SPHN</name>
<dbReference type="OrthoDB" id="286404at2"/>
<dbReference type="PANTHER" id="PTHR42760:SF133">
    <property type="entry name" value="3-OXOACYL-[ACYL-CARRIER-PROTEIN] REDUCTASE"/>
    <property type="match status" value="1"/>
</dbReference>
<dbReference type="PANTHER" id="PTHR42760">
    <property type="entry name" value="SHORT-CHAIN DEHYDROGENASES/REDUCTASES FAMILY MEMBER"/>
    <property type="match status" value="1"/>
</dbReference>
<dbReference type="Proteomes" id="UP000612349">
    <property type="component" value="Unassembled WGS sequence"/>
</dbReference>
<proteinExistence type="inferred from homology"/>
<dbReference type="InterPro" id="IPR020904">
    <property type="entry name" value="Sc_DH/Rdtase_CS"/>
</dbReference>
<dbReference type="PRINTS" id="PR00081">
    <property type="entry name" value="GDHRDH"/>
</dbReference>
<keyword evidence="4" id="KW-1185">Reference proteome</keyword>
<dbReference type="InterPro" id="IPR002347">
    <property type="entry name" value="SDR_fam"/>
</dbReference>
<evidence type="ECO:0000313" key="3">
    <source>
        <dbReference type="EMBL" id="GGD80482.1"/>
    </source>
</evidence>
<dbReference type="PRINTS" id="PR00080">
    <property type="entry name" value="SDRFAMILY"/>
</dbReference>
<comment type="similarity">
    <text evidence="1">Belongs to the short-chain dehydrogenases/reductases (SDR) family.</text>
</comment>
<evidence type="ECO:0000313" key="4">
    <source>
        <dbReference type="Proteomes" id="UP000612349"/>
    </source>
</evidence>